<sequence length="136" mass="15434">MTKSNCLLKLTAIVLLATSQYSLADEACTLAAKATTDEAKRYIQCLDTQIDKAKQVQGSWIQKRKYELTKSQESTGNTQVLPLFMRSITNSEKYLESACQWRYLIKLPNATTAAISYKLCEIELINQFTESLKHPF</sequence>
<comment type="caution">
    <text evidence="1">The sequence shown here is derived from an EMBL/GenBank/DDBJ whole genome shotgun (WGS) entry which is preliminary data.</text>
</comment>
<evidence type="ECO:0008006" key="2">
    <source>
        <dbReference type="Google" id="ProtNLM"/>
    </source>
</evidence>
<reference evidence="1" key="1">
    <citation type="journal article" date="2015" name="Nature">
        <title>Complex archaea that bridge the gap between prokaryotes and eukaryotes.</title>
        <authorList>
            <person name="Spang A."/>
            <person name="Saw J.H."/>
            <person name="Jorgensen S.L."/>
            <person name="Zaremba-Niedzwiedzka K."/>
            <person name="Martijn J."/>
            <person name="Lind A.E."/>
            <person name="van Eijk R."/>
            <person name="Schleper C."/>
            <person name="Guy L."/>
            <person name="Ettema T.J."/>
        </authorList>
    </citation>
    <scope>NUCLEOTIDE SEQUENCE</scope>
</reference>
<protein>
    <recommendedName>
        <fullName evidence="2">Lysozyme inhibitor LprI N-terminal domain-containing protein</fullName>
    </recommendedName>
</protein>
<accession>A0A0F9RUE6</accession>
<evidence type="ECO:0000313" key="1">
    <source>
        <dbReference type="EMBL" id="KKN58359.1"/>
    </source>
</evidence>
<name>A0A0F9RUE6_9ZZZZ</name>
<gene>
    <name evidence="1" type="ORF">LCGC14_0552940</name>
</gene>
<organism evidence="1">
    <name type="scientific">marine sediment metagenome</name>
    <dbReference type="NCBI Taxonomy" id="412755"/>
    <lineage>
        <taxon>unclassified sequences</taxon>
        <taxon>metagenomes</taxon>
        <taxon>ecological metagenomes</taxon>
    </lineage>
</organism>
<dbReference type="EMBL" id="LAZR01000765">
    <property type="protein sequence ID" value="KKN58359.1"/>
    <property type="molecule type" value="Genomic_DNA"/>
</dbReference>
<proteinExistence type="predicted"/>
<dbReference type="AlphaFoldDB" id="A0A0F9RUE6"/>